<comment type="caution">
    <text evidence="8">The sequence shown here is derived from an EMBL/GenBank/DDBJ whole genome shotgun (WGS) entry which is preliminary data.</text>
</comment>
<dbReference type="RefSeq" id="WP_345728435.1">
    <property type="nucleotide sequence ID" value="NZ_BAAAYN010000017.1"/>
</dbReference>
<feature type="signal peptide" evidence="6">
    <location>
        <begin position="1"/>
        <end position="22"/>
    </location>
</feature>
<feature type="chain" id="PRO_5046887059" description="Thioredoxin domain-containing protein" evidence="6">
    <location>
        <begin position="23"/>
        <end position="198"/>
    </location>
</feature>
<evidence type="ECO:0000256" key="4">
    <source>
        <dbReference type="ARBA" id="ARBA00023157"/>
    </source>
</evidence>
<keyword evidence="9" id="KW-1185">Reference proteome</keyword>
<dbReference type="PROSITE" id="PS51352">
    <property type="entry name" value="THIOREDOXIN_2"/>
    <property type="match status" value="1"/>
</dbReference>
<keyword evidence="6" id="KW-0732">Signal</keyword>
<feature type="domain" description="Thioredoxin" evidence="7">
    <location>
        <begin position="53"/>
        <end position="194"/>
    </location>
</feature>
<evidence type="ECO:0000313" key="9">
    <source>
        <dbReference type="Proteomes" id="UP001501676"/>
    </source>
</evidence>
<keyword evidence="4" id="KW-1015">Disulfide bond</keyword>
<dbReference type="PROSITE" id="PS51257">
    <property type="entry name" value="PROKAR_LIPOPROTEIN"/>
    <property type="match status" value="1"/>
</dbReference>
<dbReference type="InterPro" id="IPR013740">
    <property type="entry name" value="Redoxin"/>
</dbReference>
<dbReference type="PROSITE" id="PS00194">
    <property type="entry name" value="THIOREDOXIN_1"/>
    <property type="match status" value="1"/>
</dbReference>
<dbReference type="Proteomes" id="UP001501676">
    <property type="component" value="Unassembled WGS sequence"/>
</dbReference>
<proteinExistence type="predicted"/>
<dbReference type="PANTHER" id="PTHR42852:SF6">
    <property type="entry name" value="THIOL:DISULFIDE INTERCHANGE PROTEIN DSBE"/>
    <property type="match status" value="1"/>
</dbReference>
<dbReference type="InterPro" id="IPR017937">
    <property type="entry name" value="Thioredoxin_CS"/>
</dbReference>
<dbReference type="Gene3D" id="3.40.30.10">
    <property type="entry name" value="Glutaredoxin"/>
    <property type="match status" value="1"/>
</dbReference>
<evidence type="ECO:0000256" key="6">
    <source>
        <dbReference type="SAM" id="SignalP"/>
    </source>
</evidence>
<name>A0ABP6SX60_9ACTN</name>
<sequence length="198" mass="20066">MSGRLRLFAAAALLTLVAACGGGDVDDPAVASSTPASFRNSGFAACPTGAGEPPADSPLAGVTALPCMDGSGTSVRVGAPTGRPLVLNLWGSWCPPCGAEMPSFVRLARAAGSRLAVLGVNTADDARRAVAAAGDLDVTFANVYDRDQRVRKALGVNALPVTVFVAADGEVVHVYRGAPLTDATLTALVSRYLGVKVE</sequence>
<evidence type="ECO:0000259" key="7">
    <source>
        <dbReference type="PROSITE" id="PS51352"/>
    </source>
</evidence>
<dbReference type="CDD" id="cd02966">
    <property type="entry name" value="TlpA_like_family"/>
    <property type="match status" value="1"/>
</dbReference>
<reference evidence="9" key="1">
    <citation type="journal article" date="2019" name="Int. J. Syst. Evol. Microbiol.">
        <title>The Global Catalogue of Microorganisms (GCM) 10K type strain sequencing project: providing services to taxonomists for standard genome sequencing and annotation.</title>
        <authorList>
            <consortium name="The Broad Institute Genomics Platform"/>
            <consortium name="The Broad Institute Genome Sequencing Center for Infectious Disease"/>
            <person name="Wu L."/>
            <person name="Ma J."/>
        </authorList>
    </citation>
    <scope>NUCLEOTIDE SEQUENCE [LARGE SCALE GENOMIC DNA]</scope>
    <source>
        <strain evidence="9">JCM 9458</strain>
    </source>
</reference>
<keyword evidence="5" id="KW-0676">Redox-active center</keyword>
<protein>
    <recommendedName>
        <fullName evidence="7">Thioredoxin domain-containing protein</fullName>
    </recommendedName>
</protein>
<evidence type="ECO:0000256" key="3">
    <source>
        <dbReference type="ARBA" id="ARBA00022968"/>
    </source>
</evidence>
<gene>
    <name evidence="8" type="ORF">GCM10020369_27420</name>
</gene>
<evidence type="ECO:0000256" key="2">
    <source>
        <dbReference type="ARBA" id="ARBA00022748"/>
    </source>
</evidence>
<dbReference type="Pfam" id="PF08534">
    <property type="entry name" value="Redoxin"/>
    <property type="match status" value="1"/>
</dbReference>
<keyword evidence="3" id="KW-0735">Signal-anchor</keyword>
<dbReference type="PANTHER" id="PTHR42852">
    <property type="entry name" value="THIOL:DISULFIDE INTERCHANGE PROTEIN DSBE"/>
    <property type="match status" value="1"/>
</dbReference>
<dbReference type="SUPFAM" id="SSF52833">
    <property type="entry name" value="Thioredoxin-like"/>
    <property type="match status" value="1"/>
</dbReference>
<dbReference type="InterPro" id="IPR013766">
    <property type="entry name" value="Thioredoxin_domain"/>
</dbReference>
<comment type="subcellular location">
    <subcellularLocation>
        <location evidence="1">Cell envelope</location>
    </subcellularLocation>
</comment>
<keyword evidence="3" id="KW-0812">Transmembrane</keyword>
<evidence type="ECO:0000313" key="8">
    <source>
        <dbReference type="EMBL" id="GAA3386916.1"/>
    </source>
</evidence>
<evidence type="ECO:0000256" key="1">
    <source>
        <dbReference type="ARBA" id="ARBA00004196"/>
    </source>
</evidence>
<dbReference type="EMBL" id="BAAAYN010000017">
    <property type="protein sequence ID" value="GAA3386916.1"/>
    <property type="molecule type" value="Genomic_DNA"/>
</dbReference>
<organism evidence="8 9">
    <name type="scientific">Cryptosporangium minutisporangium</name>
    <dbReference type="NCBI Taxonomy" id="113569"/>
    <lineage>
        <taxon>Bacteria</taxon>
        <taxon>Bacillati</taxon>
        <taxon>Actinomycetota</taxon>
        <taxon>Actinomycetes</taxon>
        <taxon>Cryptosporangiales</taxon>
        <taxon>Cryptosporangiaceae</taxon>
        <taxon>Cryptosporangium</taxon>
    </lineage>
</organism>
<keyword evidence="2" id="KW-0201">Cytochrome c-type biogenesis</keyword>
<accession>A0ABP6SX60</accession>
<dbReference type="InterPro" id="IPR036249">
    <property type="entry name" value="Thioredoxin-like_sf"/>
</dbReference>
<dbReference type="InterPro" id="IPR050553">
    <property type="entry name" value="Thioredoxin_ResA/DsbE_sf"/>
</dbReference>
<evidence type="ECO:0000256" key="5">
    <source>
        <dbReference type="ARBA" id="ARBA00023284"/>
    </source>
</evidence>